<evidence type="ECO:0000256" key="1">
    <source>
        <dbReference type="ARBA" id="ARBA00022614"/>
    </source>
</evidence>
<evidence type="ECO:0000313" key="4">
    <source>
        <dbReference type="Proteomes" id="UP000029644"/>
    </source>
</evidence>
<dbReference type="Pfam" id="PF13585">
    <property type="entry name" value="CHU_C"/>
    <property type="match status" value="1"/>
</dbReference>
<keyword evidence="2" id="KW-0677">Repeat</keyword>
<dbReference type="AlphaFoldDB" id="A0A090V6P4"/>
<name>A0A090V6P4_9FLAO</name>
<reference evidence="3 4" key="1">
    <citation type="journal article" date="2014" name="Genome Announc.">
        <title>Draft Genome Sequences of Marine Flavobacterium Algibacter lectus Strains SS8 and NR4.</title>
        <authorList>
            <person name="Takatani N."/>
            <person name="Nakanishi M."/>
            <person name="Meirelles P."/>
            <person name="Mino S."/>
            <person name="Suda W."/>
            <person name="Oshima K."/>
            <person name="Hattori M."/>
            <person name="Ohkuma M."/>
            <person name="Hosokawa M."/>
            <person name="Miyashita K."/>
            <person name="Thompson F.L."/>
            <person name="Niwa A."/>
            <person name="Sawabe T."/>
            <person name="Sawabe T."/>
        </authorList>
    </citation>
    <scope>NUCLEOTIDE SEQUENCE [LARGE SCALE GENOMIC DNA]</scope>
    <source>
        <strain evidence="3 4">JCM 19300</strain>
    </source>
</reference>
<dbReference type="GO" id="GO:0035591">
    <property type="term" value="F:signaling adaptor activity"/>
    <property type="evidence" value="ECO:0007669"/>
    <property type="project" value="TreeGrafter"/>
</dbReference>
<evidence type="ECO:0008006" key="5">
    <source>
        <dbReference type="Google" id="ProtNLM"/>
    </source>
</evidence>
<comment type="caution">
    <text evidence="3">The sequence shown here is derived from an EMBL/GenBank/DDBJ whole genome shotgun (WGS) entry which is preliminary data.</text>
</comment>
<dbReference type="Proteomes" id="UP000029644">
    <property type="component" value="Unassembled WGS sequence"/>
</dbReference>
<dbReference type="PROSITE" id="PS51450">
    <property type="entry name" value="LRR"/>
    <property type="match status" value="1"/>
</dbReference>
<sequence length="468" mass="52408">MNRKTYFLFVYLCIVCNYIQSQNTFVPDDNFEQFLIDAGADSGPLDNLVPTANISSITNLDLESQNITDLTGIEDFTALSILNCSDNNLSSLSVINNVNLTELYCSNNSITSLDVISLSALKIFWCANNQLSNLDVTQNLNLISLVCDANFLNYLDTTENGKLTVLSSANNTLLDLNVTENKNLNSLLINGNRLANINLTENSILTILDCSFNLLTTLDISFNRNIRTVTCNDNALSTLETSNNGDLVALNCSNNNLCILNIKNGNNSSLNSLDFSLNTNLNCVVVDNPENSYTHWEPTTFTNYVNSTEACSVTIPVDSLENYIGISYTLPQITNGKYFTQANGNGLELRPGEVINNTQTIFIFNETICDSNQSFFTVTIINDAFYIPKYFTPNNDGNHDFWQIYDTLNLVDRIYVFNRHGKLLKSFDTNYVGWNGVYNGQLLPPTDYWYLVTLKTKETLKGHFTLKR</sequence>
<dbReference type="OrthoDB" id="1652165at2"/>
<evidence type="ECO:0000313" key="3">
    <source>
        <dbReference type="EMBL" id="GAL60565.1"/>
    </source>
</evidence>
<evidence type="ECO:0000256" key="2">
    <source>
        <dbReference type="ARBA" id="ARBA00022737"/>
    </source>
</evidence>
<dbReference type="NCBIfam" id="TIGR04131">
    <property type="entry name" value="Bac_Flav_CTERM"/>
    <property type="match status" value="1"/>
</dbReference>
<dbReference type="InterPro" id="IPR026341">
    <property type="entry name" value="T9SS_type_B"/>
</dbReference>
<protein>
    <recommendedName>
        <fullName evidence="5">Internalin-like protein (LPXTG motif) Lmo0331 homolog</fullName>
    </recommendedName>
</protein>
<organism evidence="3 4">
    <name type="scientific">Algibacter lectus</name>
    <dbReference type="NCBI Taxonomy" id="221126"/>
    <lineage>
        <taxon>Bacteria</taxon>
        <taxon>Pseudomonadati</taxon>
        <taxon>Bacteroidota</taxon>
        <taxon>Flavobacteriia</taxon>
        <taxon>Flavobacteriales</taxon>
        <taxon>Flavobacteriaceae</taxon>
        <taxon>Algibacter</taxon>
    </lineage>
</organism>
<keyword evidence="1" id="KW-0433">Leucine-rich repeat</keyword>
<gene>
    <name evidence="3" type="ORF">JCM19300_3503</name>
</gene>
<dbReference type="Gene3D" id="3.80.10.10">
    <property type="entry name" value="Ribonuclease Inhibitor"/>
    <property type="match status" value="1"/>
</dbReference>
<dbReference type="SUPFAM" id="SSF52058">
    <property type="entry name" value="L domain-like"/>
    <property type="match status" value="1"/>
</dbReference>
<proteinExistence type="predicted"/>
<dbReference type="EMBL" id="BBNQ01000001">
    <property type="protein sequence ID" value="GAL60565.1"/>
    <property type="molecule type" value="Genomic_DNA"/>
</dbReference>
<dbReference type="InterPro" id="IPR032675">
    <property type="entry name" value="LRR_dom_sf"/>
</dbReference>
<dbReference type="PANTHER" id="PTHR47566">
    <property type="match status" value="1"/>
</dbReference>
<accession>A0A090V6P4</accession>
<dbReference type="InterPro" id="IPR052574">
    <property type="entry name" value="CDIRP"/>
</dbReference>
<dbReference type="PANTHER" id="PTHR47566:SF1">
    <property type="entry name" value="PROTEIN NUD1"/>
    <property type="match status" value="1"/>
</dbReference>
<dbReference type="RefSeq" id="WP_042502256.1">
    <property type="nucleotide sequence ID" value="NZ_BBNQ01000001.1"/>
</dbReference>
<dbReference type="InterPro" id="IPR001611">
    <property type="entry name" value="Leu-rich_rpt"/>
</dbReference>